<dbReference type="OrthoDB" id="277292at2"/>
<organism evidence="1 2">
    <name type="scientific">Thermogutta terrifontis</name>
    <dbReference type="NCBI Taxonomy" id="1331910"/>
    <lineage>
        <taxon>Bacteria</taxon>
        <taxon>Pseudomonadati</taxon>
        <taxon>Planctomycetota</taxon>
        <taxon>Planctomycetia</taxon>
        <taxon>Pirellulales</taxon>
        <taxon>Thermoguttaceae</taxon>
        <taxon>Thermogutta</taxon>
    </lineage>
</organism>
<sequence>MPDHLEAQLIGYLLNALDEEEREQLEAELAQRPGLRRRLRQLKEFFEVLDKTREEWIPPEGLVTRTCALVARDRVRCGQPNGRSGPVAARAVAGNASGATYRSGKVGFRWAPLGDHWAGERSSWSLLDLLASCVVIFLLATLLLPALVETRFHHQVVACQENLHRLYTALGHYHTLHPEVRLAALNGQDVPFVALGAPSLVHFGYEPQGCPGWSVKQVGREIPGETELASLGSPMGYACAPWSLSPSSPQIDGEMVSLPSTVICRDARVASVCGSRSWNHMGRGENWLFADGHVQFVPQPAVVAWERPTFQTMVEQVSIK</sequence>
<gene>
    <name evidence="1" type="ORF">THTE_1605</name>
</gene>
<proteinExistence type="predicted"/>
<dbReference type="EMBL" id="CP018477">
    <property type="protein sequence ID" value="ASV74207.1"/>
    <property type="molecule type" value="Genomic_DNA"/>
</dbReference>
<keyword evidence="2" id="KW-1185">Reference proteome</keyword>
<dbReference type="KEGG" id="ttf:THTE_1605"/>
<reference evidence="1 2" key="1">
    <citation type="journal article" name="Front. Microbiol.">
        <title>Sugar Metabolism of the First Thermophilic Planctomycete Thermogutta terrifontis: Comparative Genomic and Transcriptomic Approaches.</title>
        <authorList>
            <person name="Elcheninov A.G."/>
            <person name="Menzel P."/>
            <person name="Gudbergsdottir S.R."/>
            <person name="Slesarev A.I."/>
            <person name="Kadnikov V.V."/>
            <person name="Krogh A."/>
            <person name="Bonch-Osmolovskaya E.A."/>
            <person name="Peng X."/>
            <person name="Kublanov I.V."/>
        </authorList>
    </citation>
    <scope>NUCLEOTIDE SEQUENCE [LARGE SCALE GENOMIC DNA]</scope>
    <source>
        <strain evidence="1 2">R1</strain>
    </source>
</reference>
<dbReference type="RefSeq" id="WP_095414593.1">
    <property type="nucleotide sequence ID" value="NZ_CP018477.1"/>
</dbReference>
<dbReference type="Proteomes" id="UP000215086">
    <property type="component" value="Chromosome"/>
</dbReference>
<accession>A0A286RE37</accession>
<name>A0A286RE37_9BACT</name>
<evidence type="ECO:0000313" key="2">
    <source>
        <dbReference type="Proteomes" id="UP000215086"/>
    </source>
</evidence>
<protein>
    <recommendedName>
        <fullName evidence="3">DUF1559 domain-containing protein</fullName>
    </recommendedName>
</protein>
<evidence type="ECO:0000313" key="1">
    <source>
        <dbReference type="EMBL" id="ASV74207.1"/>
    </source>
</evidence>
<evidence type="ECO:0008006" key="3">
    <source>
        <dbReference type="Google" id="ProtNLM"/>
    </source>
</evidence>
<dbReference type="AlphaFoldDB" id="A0A286RE37"/>